<keyword evidence="6 10" id="KW-0479">Metal-binding</keyword>
<gene>
    <name evidence="12" type="primary">hemW</name>
    <name evidence="12" type="ORF">HY912_18100</name>
</gene>
<evidence type="ECO:0000256" key="2">
    <source>
        <dbReference type="ARBA" id="ARBA00006100"/>
    </source>
</evidence>
<keyword evidence="5 10" id="KW-0949">S-adenosyl-L-methionine</keyword>
<reference evidence="12" key="1">
    <citation type="submission" date="2020-07" db="EMBL/GenBank/DDBJ databases">
        <title>Huge and variable diversity of episymbiotic CPR bacteria and DPANN archaea in groundwater ecosystems.</title>
        <authorList>
            <person name="He C.Y."/>
            <person name="Keren R."/>
            <person name="Whittaker M."/>
            <person name="Farag I.F."/>
            <person name="Doudna J."/>
            <person name="Cate J.H.D."/>
            <person name="Banfield J.F."/>
        </authorList>
    </citation>
    <scope>NUCLEOTIDE SEQUENCE</scope>
    <source>
        <strain evidence="12">NC_groundwater_1664_Pr3_B-0.1um_52_9</strain>
    </source>
</reference>
<dbReference type="EMBL" id="JACRDE010000471">
    <property type="protein sequence ID" value="MBI5251404.1"/>
    <property type="molecule type" value="Genomic_DNA"/>
</dbReference>
<evidence type="ECO:0000256" key="5">
    <source>
        <dbReference type="ARBA" id="ARBA00022691"/>
    </source>
</evidence>
<dbReference type="Pfam" id="PF04055">
    <property type="entry name" value="Radical_SAM"/>
    <property type="match status" value="1"/>
</dbReference>
<proteinExistence type="inferred from homology"/>
<keyword evidence="10" id="KW-0963">Cytoplasm</keyword>
<comment type="cofactor">
    <cofactor evidence="1">
        <name>[4Fe-4S] cluster</name>
        <dbReference type="ChEBI" id="CHEBI:49883"/>
    </cofactor>
</comment>
<dbReference type="NCBIfam" id="TIGR00539">
    <property type="entry name" value="hemN_rel"/>
    <property type="match status" value="1"/>
</dbReference>
<protein>
    <recommendedName>
        <fullName evidence="3 10">Heme chaperone HemW</fullName>
    </recommendedName>
</protein>
<evidence type="ECO:0000256" key="4">
    <source>
        <dbReference type="ARBA" id="ARBA00022617"/>
    </source>
</evidence>
<dbReference type="SFLD" id="SFLDS00029">
    <property type="entry name" value="Radical_SAM"/>
    <property type="match status" value="2"/>
</dbReference>
<dbReference type="SUPFAM" id="SSF102114">
    <property type="entry name" value="Radical SAM enzymes"/>
    <property type="match status" value="1"/>
</dbReference>
<sequence>MNISPSFPEDDTSVGLYIHVPFCKARCSYCGFVSNIHSLDLEERYLRSVAAEIGLRAGDHMAGGAALSCDTIYFGGGTASLLPPDKVLRVIETCKTWFEISDHPEITIEINPGTVDRSCLSQFIHAGVNRVSLGVQSLVNAELAAMGRLHDSSQALSAYRDLRQAGFDNVSVDLIAGFPGQTVESVRHSLRLILELRPEHLSVYLLEIKSGTRLAAMMAAGAVPPQDEDMVADMYDEICEITVNAGYEQYEISNFAVPGRFSRHNMKYWTDQVYIGFGPGAHGMTGRHRYANMESLDLYEQALDKGFLPVETVTEMTPEMRFKDALIMGLRLVKGIDLDLIARRYGVDARAFVLETIGDLQSFGLFEIRKNTLRLTAKGRLLSNVVFGRWV</sequence>
<evidence type="ECO:0000256" key="1">
    <source>
        <dbReference type="ARBA" id="ARBA00001966"/>
    </source>
</evidence>
<evidence type="ECO:0000313" key="13">
    <source>
        <dbReference type="Proteomes" id="UP000807825"/>
    </source>
</evidence>
<dbReference type="InterPro" id="IPR004559">
    <property type="entry name" value="HemW-like"/>
</dbReference>
<dbReference type="InterPro" id="IPR013785">
    <property type="entry name" value="Aldolase_TIM"/>
</dbReference>
<dbReference type="Pfam" id="PF06969">
    <property type="entry name" value="HemN_C"/>
    <property type="match status" value="1"/>
</dbReference>
<dbReference type="GO" id="GO:0006779">
    <property type="term" value="P:porphyrin-containing compound biosynthetic process"/>
    <property type="evidence" value="ECO:0007669"/>
    <property type="project" value="InterPro"/>
</dbReference>
<dbReference type="SFLD" id="SFLDF00562">
    <property type="entry name" value="HemN-like__clustered_with_heat"/>
    <property type="match status" value="1"/>
</dbReference>
<dbReference type="Gene3D" id="3.20.20.70">
    <property type="entry name" value="Aldolase class I"/>
    <property type="match status" value="1"/>
</dbReference>
<comment type="similarity">
    <text evidence="2">Belongs to the anaerobic coproporphyrinogen-III oxidase family. HemW subfamily.</text>
</comment>
<organism evidence="12 13">
    <name type="scientific">Desulfomonile tiedjei</name>
    <dbReference type="NCBI Taxonomy" id="2358"/>
    <lineage>
        <taxon>Bacteria</taxon>
        <taxon>Pseudomonadati</taxon>
        <taxon>Thermodesulfobacteriota</taxon>
        <taxon>Desulfomonilia</taxon>
        <taxon>Desulfomonilales</taxon>
        <taxon>Desulfomonilaceae</taxon>
        <taxon>Desulfomonile</taxon>
    </lineage>
</organism>
<dbReference type="GO" id="GO:0046872">
    <property type="term" value="F:metal ion binding"/>
    <property type="evidence" value="ECO:0007669"/>
    <property type="project" value="UniProtKB-UniRule"/>
</dbReference>
<dbReference type="PANTHER" id="PTHR13932:SF5">
    <property type="entry name" value="RADICAL S-ADENOSYL METHIONINE DOMAIN-CONTAINING PROTEIN 1, MITOCHONDRIAL"/>
    <property type="match status" value="1"/>
</dbReference>
<dbReference type="SMART" id="SM00729">
    <property type="entry name" value="Elp3"/>
    <property type="match status" value="1"/>
</dbReference>
<dbReference type="PANTHER" id="PTHR13932">
    <property type="entry name" value="COPROPORPHYRINIGEN III OXIDASE"/>
    <property type="match status" value="1"/>
</dbReference>
<accession>A0A9D6V4J0</accession>
<comment type="caution">
    <text evidence="12">The sequence shown here is derived from an EMBL/GenBank/DDBJ whole genome shotgun (WGS) entry which is preliminary data.</text>
</comment>
<evidence type="ECO:0000256" key="7">
    <source>
        <dbReference type="ARBA" id="ARBA00023004"/>
    </source>
</evidence>
<dbReference type="InterPro" id="IPR034505">
    <property type="entry name" value="Coproporphyrinogen-III_oxidase"/>
</dbReference>
<keyword evidence="7 10" id="KW-0408">Iron</keyword>
<evidence type="ECO:0000256" key="6">
    <source>
        <dbReference type="ARBA" id="ARBA00022723"/>
    </source>
</evidence>
<feature type="domain" description="Radical SAM core" evidence="11">
    <location>
        <begin position="8"/>
        <end position="248"/>
    </location>
</feature>
<dbReference type="GO" id="GO:0051539">
    <property type="term" value="F:4 iron, 4 sulfur cluster binding"/>
    <property type="evidence" value="ECO:0007669"/>
    <property type="project" value="UniProtKB-UniRule"/>
</dbReference>
<name>A0A9D6V4J0_9BACT</name>
<dbReference type="GO" id="GO:0004109">
    <property type="term" value="F:coproporphyrinogen oxidase activity"/>
    <property type="evidence" value="ECO:0007669"/>
    <property type="project" value="InterPro"/>
</dbReference>
<dbReference type="SFLD" id="SFLDG01082">
    <property type="entry name" value="B12-binding_domain_containing"/>
    <property type="match status" value="1"/>
</dbReference>
<keyword evidence="10" id="KW-0004">4Fe-4S</keyword>
<dbReference type="PROSITE" id="PS51918">
    <property type="entry name" value="RADICAL_SAM"/>
    <property type="match status" value="1"/>
</dbReference>
<comment type="function">
    <text evidence="10">Probably acts as a heme chaperone, transferring heme to an unknown acceptor. Binds one molecule of heme per monomer, possibly covalently. Binds 1 [4Fe-4S] cluster. The cluster is coordinated with 3 cysteines and an exchangeable S-adenosyl-L-methionine.</text>
</comment>
<evidence type="ECO:0000256" key="3">
    <source>
        <dbReference type="ARBA" id="ARBA00017228"/>
    </source>
</evidence>
<keyword evidence="8 10" id="KW-0411">Iron-sulfur</keyword>
<dbReference type="SFLD" id="SFLDG01065">
    <property type="entry name" value="anaerobic_coproporphyrinogen-I"/>
    <property type="match status" value="2"/>
</dbReference>
<evidence type="ECO:0000256" key="8">
    <source>
        <dbReference type="ARBA" id="ARBA00023014"/>
    </source>
</evidence>
<dbReference type="AlphaFoldDB" id="A0A9D6V4J0"/>
<dbReference type="InterPro" id="IPR006638">
    <property type="entry name" value="Elp3/MiaA/NifB-like_rSAM"/>
</dbReference>
<keyword evidence="9 10" id="KW-0143">Chaperone</keyword>
<dbReference type="CDD" id="cd01335">
    <property type="entry name" value="Radical_SAM"/>
    <property type="match status" value="1"/>
</dbReference>
<dbReference type="GO" id="GO:0005737">
    <property type="term" value="C:cytoplasm"/>
    <property type="evidence" value="ECO:0007669"/>
    <property type="project" value="UniProtKB-SubCell"/>
</dbReference>
<comment type="subcellular location">
    <subcellularLocation>
        <location evidence="10">Cytoplasm</location>
    </subcellularLocation>
</comment>
<dbReference type="InterPro" id="IPR058240">
    <property type="entry name" value="rSAM_sf"/>
</dbReference>
<evidence type="ECO:0000256" key="9">
    <source>
        <dbReference type="ARBA" id="ARBA00023186"/>
    </source>
</evidence>
<evidence type="ECO:0000256" key="10">
    <source>
        <dbReference type="RuleBase" id="RU364116"/>
    </source>
</evidence>
<dbReference type="SFLD" id="SFLDF00288">
    <property type="entry name" value="HemN-like__clustered_with_nucl"/>
    <property type="match status" value="1"/>
</dbReference>
<dbReference type="Proteomes" id="UP000807825">
    <property type="component" value="Unassembled WGS sequence"/>
</dbReference>
<evidence type="ECO:0000259" key="11">
    <source>
        <dbReference type="PROSITE" id="PS51918"/>
    </source>
</evidence>
<dbReference type="InterPro" id="IPR010723">
    <property type="entry name" value="HemN_C"/>
</dbReference>
<evidence type="ECO:0000313" key="12">
    <source>
        <dbReference type="EMBL" id="MBI5251404.1"/>
    </source>
</evidence>
<keyword evidence="4 10" id="KW-0349">Heme</keyword>
<dbReference type="InterPro" id="IPR007197">
    <property type="entry name" value="rSAM"/>
</dbReference>